<feature type="region of interest" description="Disordered" evidence="1">
    <location>
        <begin position="1"/>
        <end position="33"/>
    </location>
</feature>
<dbReference type="Proteomes" id="UP000247409">
    <property type="component" value="Unassembled WGS sequence"/>
</dbReference>
<reference evidence="2 3" key="1">
    <citation type="journal article" date="2018" name="Mol. Biol. Evol.">
        <title>Analysis of the draft genome of the red seaweed Gracilariopsis chorda provides insights into genome size evolution in Rhodophyta.</title>
        <authorList>
            <person name="Lee J."/>
            <person name="Yang E.C."/>
            <person name="Graf L."/>
            <person name="Yang J.H."/>
            <person name="Qiu H."/>
            <person name="Zel Zion U."/>
            <person name="Chan C.X."/>
            <person name="Stephens T.G."/>
            <person name="Weber A.P.M."/>
            <person name="Boo G.H."/>
            <person name="Boo S.M."/>
            <person name="Kim K.M."/>
            <person name="Shin Y."/>
            <person name="Jung M."/>
            <person name="Lee S.J."/>
            <person name="Yim H.S."/>
            <person name="Lee J.H."/>
            <person name="Bhattacharya D."/>
            <person name="Yoon H.S."/>
        </authorList>
    </citation>
    <scope>NUCLEOTIDE SEQUENCE [LARGE SCALE GENOMIC DNA]</scope>
    <source>
        <strain evidence="2 3">SKKU-2015</strain>
        <tissue evidence="2">Whole body</tissue>
    </source>
</reference>
<accession>A0A2V3IUW9</accession>
<evidence type="ECO:0000313" key="3">
    <source>
        <dbReference type="Proteomes" id="UP000247409"/>
    </source>
</evidence>
<dbReference type="AlphaFoldDB" id="A0A2V3IUW9"/>
<dbReference type="EMBL" id="NBIV01000077">
    <property type="protein sequence ID" value="PXF44930.1"/>
    <property type="molecule type" value="Genomic_DNA"/>
</dbReference>
<proteinExistence type="predicted"/>
<protein>
    <submittedName>
        <fullName evidence="2">Uncharacterized protein</fullName>
    </submittedName>
</protein>
<gene>
    <name evidence="2" type="ORF">BWQ96_05294</name>
</gene>
<organism evidence="2 3">
    <name type="scientific">Gracilariopsis chorda</name>
    <dbReference type="NCBI Taxonomy" id="448386"/>
    <lineage>
        <taxon>Eukaryota</taxon>
        <taxon>Rhodophyta</taxon>
        <taxon>Florideophyceae</taxon>
        <taxon>Rhodymeniophycidae</taxon>
        <taxon>Gracilariales</taxon>
        <taxon>Gracilariaceae</taxon>
        <taxon>Gracilariopsis</taxon>
    </lineage>
</organism>
<comment type="caution">
    <text evidence="2">The sequence shown here is derived from an EMBL/GenBank/DDBJ whole genome shotgun (WGS) entry which is preliminary data.</text>
</comment>
<name>A0A2V3IUW9_9FLOR</name>
<evidence type="ECO:0000313" key="2">
    <source>
        <dbReference type="EMBL" id="PXF44930.1"/>
    </source>
</evidence>
<keyword evidence="3" id="KW-1185">Reference proteome</keyword>
<sequence length="136" mass="15586">MKPKLRAPLTAHLRKRLRPTSETQGADNPKKIRRGRFADNDVYEWVKITPDVSKNLRVLTPPVSPDDDHAYCTTAREDELCHVLEMIANKHEKQKHPFIAMTAKVAIRLIRTGRSAEINPGLLSHVREMKECLLDK</sequence>
<dbReference type="OrthoDB" id="10462387at2759"/>
<evidence type="ECO:0000256" key="1">
    <source>
        <dbReference type="SAM" id="MobiDB-lite"/>
    </source>
</evidence>